<name>A0A6P5SF75_PRUAV</name>
<dbReference type="Proteomes" id="UP000515124">
    <property type="component" value="Unplaced"/>
</dbReference>
<keyword evidence="7" id="KW-1185">Reference proteome</keyword>
<accession>A0A6P5SF75</accession>
<evidence type="ECO:0000256" key="4">
    <source>
        <dbReference type="ARBA" id="ARBA00023163"/>
    </source>
</evidence>
<keyword evidence="3" id="KW-0238">DNA-binding</keyword>
<gene>
    <name evidence="8" type="primary">LOC110755944</name>
</gene>
<evidence type="ECO:0000256" key="3">
    <source>
        <dbReference type="ARBA" id="ARBA00023125"/>
    </source>
</evidence>
<dbReference type="RefSeq" id="XP_021812962.1">
    <property type="nucleotide sequence ID" value="XM_021957270.1"/>
</dbReference>
<reference evidence="8" key="1">
    <citation type="submission" date="2025-08" db="UniProtKB">
        <authorList>
            <consortium name="RefSeq"/>
        </authorList>
    </citation>
    <scope>IDENTIFICATION</scope>
</reference>
<dbReference type="Gene3D" id="2.170.150.80">
    <property type="entry name" value="NAC domain"/>
    <property type="match status" value="1"/>
</dbReference>
<comment type="subcellular location">
    <subcellularLocation>
        <location evidence="1">Nucleus</location>
    </subcellularLocation>
</comment>
<dbReference type="AlphaFoldDB" id="A0A6P5SF75"/>
<dbReference type="PANTHER" id="PTHR31744:SF212">
    <property type="entry name" value="PROTEIN SOMBRERO-LIKE ISOFORM X2"/>
    <property type="match status" value="1"/>
</dbReference>
<feature type="domain" description="NAC" evidence="6">
    <location>
        <begin position="9"/>
        <end position="161"/>
    </location>
</feature>
<evidence type="ECO:0000313" key="8">
    <source>
        <dbReference type="RefSeq" id="XP_021812962.1"/>
    </source>
</evidence>
<protein>
    <submittedName>
        <fullName evidence="8">Protein BEARSKIN2</fullName>
    </submittedName>
</protein>
<evidence type="ECO:0000313" key="7">
    <source>
        <dbReference type="Proteomes" id="UP000515124"/>
    </source>
</evidence>
<evidence type="ECO:0000256" key="2">
    <source>
        <dbReference type="ARBA" id="ARBA00023015"/>
    </source>
</evidence>
<dbReference type="GO" id="GO:0005634">
    <property type="term" value="C:nucleus"/>
    <property type="evidence" value="ECO:0007669"/>
    <property type="project" value="UniProtKB-SubCell"/>
</dbReference>
<dbReference type="InterPro" id="IPR036093">
    <property type="entry name" value="NAC_dom_sf"/>
</dbReference>
<evidence type="ECO:0000256" key="1">
    <source>
        <dbReference type="ARBA" id="ARBA00004123"/>
    </source>
</evidence>
<evidence type="ECO:0000259" key="6">
    <source>
        <dbReference type="PROSITE" id="PS51005"/>
    </source>
</evidence>
<keyword evidence="4" id="KW-0804">Transcription</keyword>
<dbReference type="InterPro" id="IPR003441">
    <property type="entry name" value="NAC-dom"/>
</dbReference>
<dbReference type="GO" id="GO:0003677">
    <property type="term" value="F:DNA binding"/>
    <property type="evidence" value="ECO:0007669"/>
    <property type="project" value="UniProtKB-KW"/>
</dbReference>
<evidence type="ECO:0000256" key="5">
    <source>
        <dbReference type="ARBA" id="ARBA00023242"/>
    </source>
</evidence>
<dbReference type="SUPFAM" id="SSF101941">
    <property type="entry name" value="NAC domain"/>
    <property type="match status" value="1"/>
</dbReference>
<dbReference type="PANTHER" id="PTHR31744">
    <property type="entry name" value="PROTEIN CUP-SHAPED COTYLEDON 2-RELATED"/>
    <property type="match status" value="1"/>
</dbReference>
<keyword evidence="5" id="KW-0539">Nucleus</keyword>
<organism evidence="7 8">
    <name type="scientific">Prunus avium</name>
    <name type="common">Cherry</name>
    <name type="synonym">Cerasus avium</name>
    <dbReference type="NCBI Taxonomy" id="42229"/>
    <lineage>
        <taxon>Eukaryota</taxon>
        <taxon>Viridiplantae</taxon>
        <taxon>Streptophyta</taxon>
        <taxon>Embryophyta</taxon>
        <taxon>Tracheophyta</taxon>
        <taxon>Spermatophyta</taxon>
        <taxon>Magnoliopsida</taxon>
        <taxon>eudicotyledons</taxon>
        <taxon>Gunneridae</taxon>
        <taxon>Pentapetalae</taxon>
        <taxon>rosids</taxon>
        <taxon>fabids</taxon>
        <taxon>Rosales</taxon>
        <taxon>Rosaceae</taxon>
        <taxon>Amygdaloideae</taxon>
        <taxon>Amygdaleae</taxon>
        <taxon>Prunus</taxon>
    </lineage>
</organism>
<dbReference type="GO" id="GO:0006355">
    <property type="term" value="P:regulation of DNA-templated transcription"/>
    <property type="evidence" value="ECO:0007669"/>
    <property type="project" value="InterPro"/>
</dbReference>
<proteinExistence type="predicted"/>
<dbReference type="PROSITE" id="PS51005">
    <property type="entry name" value="NAC"/>
    <property type="match status" value="1"/>
</dbReference>
<dbReference type="KEGG" id="pavi:110755944"/>
<keyword evidence="2" id="KW-0805">Transcription regulation</keyword>
<dbReference type="FunFam" id="2.170.150.80:FF:000003">
    <property type="entry name" value="NAC domain-containing protein"/>
    <property type="match status" value="1"/>
</dbReference>
<dbReference type="Pfam" id="PF02365">
    <property type="entry name" value="NAM"/>
    <property type="match status" value="1"/>
</dbReference>
<dbReference type="GeneID" id="110755944"/>
<sequence length="382" mass="43270">MANSSTGGVPPGFRFHPTDEELLHYYLKKKVSFQKFDMEVIREVDLNKMEPWELQERCRIGSTPQNEWYFFSHKDRKYPTGSRTNRATNAGFWKATGRDKCIRNTFKKIGMRKTLVFYRGRAPHGQKTDWIMHEYRLEDGDDPQGNLSSEDGWVICRVFKKKNLFKVGNEGGSSSMNSSDHQQLNNTSSTNQARSFMHTHRDNQYLLRQQHSQAFELNNPNLHYAHLQPPPQYSLFQPQALIATHKPLAGYDYTQLPSDDSPGHGMVKQLMTNPRDCESGSENLRYQGCEPGLEVGTCEPNQAPMVAGGGGSDGGRDHHDQGGMNEWAMLDRLVTSHLGNDQDSSSKGARYDQDANAAASSVTQINNHLSLRGEMDFWGYGK</sequence>